<dbReference type="AlphaFoldDB" id="W4R0D1"/>
<protein>
    <submittedName>
        <fullName evidence="1">Uncharacterized protein</fullName>
    </submittedName>
</protein>
<reference evidence="1 2" key="1">
    <citation type="journal article" date="2014" name="Genome Announc.">
        <title>Draft Genome Sequences of Three Alkaliphilic Bacillus Strains, Bacillus wakoensis JCM 9140T, Bacillus akibai JCM 9157T, and Bacillus hemicellulosilyticus JCM 9152T.</title>
        <authorList>
            <person name="Yuki M."/>
            <person name="Oshima K."/>
            <person name="Suda W."/>
            <person name="Oshida Y."/>
            <person name="Kitamura K."/>
            <person name="Iida T."/>
            <person name="Hattori M."/>
            <person name="Ohkuma M."/>
        </authorList>
    </citation>
    <scope>NUCLEOTIDE SEQUENCE [LARGE SCALE GENOMIC DNA]</scope>
    <source>
        <strain evidence="1 2">JCM 9157</strain>
    </source>
</reference>
<dbReference type="RefSeq" id="WP_035668630.1">
    <property type="nucleotide sequence ID" value="NZ_BAUV01000092.1"/>
</dbReference>
<dbReference type="eggNOG" id="ENOG5030EG6">
    <property type="taxonomic scope" value="Bacteria"/>
</dbReference>
<accession>W4R0D1</accession>
<comment type="caution">
    <text evidence="1">The sequence shown here is derived from an EMBL/GenBank/DDBJ whole genome shotgun (WGS) entry which is preliminary data.</text>
</comment>
<evidence type="ECO:0000313" key="1">
    <source>
        <dbReference type="EMBL" id="GAE37617.1"/>
    </source>
</evidence>
<name>W4R0D1_HALA3</name>
<gene>
    <name evidence="1" type="ORF">JCM9157_4934</name>
</gene>
<sequence>MFIENISKELLEEIQDALNEEHSEATSNWDGELIDLEYEDLDDMIRSQIFSDYLNIPLHMLSDMIKQHLPFLEKKKYFP</sequence>
<dbReference type="Proteomes" id="UP000018896">
    <property type="component" value="Unassembled WGS sequence"/>
</dbReference>
<organism evidence="1 2">
    <name type="scientific">Halalkalibacter akibai (strain ATCC 43226 / DSM 21942 / CIP 109018 / JCM 9157 / 1139)</name>
    <name type="common">Bacillus akibai</name>
    <dbReference type="NCBI Taxonomy" id="1236973"/>
    <lineage>
        <taxon>Bacteria</taxon>
        <taxon>Bacillati</taxon>
        <taxon>Bacillota</taxon>
        <taxon>Bacilli</taxon>
        <taxon>Bacillales</taxon>
        <taxon>Bacillaceae</taxon>
        <taxon>Halalkalibacter</taxon>
    </lineage>
</organism>
<keyword evidence="2" id="KW-1185">Reference proteome</keyword>
<evidence type="ECO:0000313" key="2">
    <source>
        <dbReference type="Proteomes" id="UP000018896"/>
    </source>
</evidence>
<proteinExistence type="predicted"/>
<dbReference type="OrthoDB" id="2989539at2"/>
<dbReference type="EMBL" id="BAUV01000092">
    <property type="protein sequence ID" value="GAE37617.1"/>
    <property type="molecule type" value="Genomic_DNA"/>
</dbReference>